<dbReference type="RefSeq" id="WP_344647599.1">
    <property type="nucleotide sequence ID" value="NZ_BAAAGX010000006.1"/>
</dbReference>
<accession>A0ABN0TQ63</accession>
<dbReference type="Proteomes" id="UP001500967">
    <property type="component" value="Unassembled WGS sequence"/>
</dbReference>
<keyword evidence="9" id="KW-1185">Reference proteome</keyword>
<keyword evidence="3" id="KW-0238">DNA-binding</keyword>
<dbReference type="InterPro" id="IPR016032">
    <property type="entry name" value="Sig_transdc_resp-reg_C-effctor"/>
</dbReference>
<dbReference type="SMART" id="SM00421">
    <property type="entry name" value="HTH_LUXR"/>
    <property type="match status" value="1"/>
</dbReference>
<evidence type="ECO:0000256" key="1">
    <source>
        <dbReference type="ARBA" id="ARBA00022553"/>
    </source>
</evidence>
<keyword evidence="1 5" id="KW-0597">Phosphoprotein</keyword>
<sequence length="223" mass="23959">MTIRVLVADDEPLVRAGIRTVLEATDDLTVVAEAADGRAAVERASAPGVDVVLVDIRMPALDGLGVVDELRRCRPGVPVVVLTSFGTEPNVLRAVRNRAAGFLLKNCSPAELTAAVRAVHAGEAYLSPSAARIVVDQVTSDDTERRESARARLEVLTPRERGVAELVAEGLSNAAIAERLRTSETTVKTYVSRVLTKLGCANRVKVALLVQQANQGRFQRFRP</sequence>
<evidence type="ECO:0000256" key="4">
    <source>
        <dbReference type="ARBA" id="ARBA00023163"/>
    </source>
</evidence>
<dbReference type="InterPro" id="IPR001789">
    <property type="entry name" value="Sig_transdc_resp-reg_receiver"/>
</dbReference>
<dbReference type="EMBL" id="BAAAGX010000006">
    <property type="protein sequence ID" value="GAA0227023.1"/>
    <property type="molecule type" value="Genomic_DNA"/>
</dbReference>
<proteinExistence type="predicted"/>
<dbReference type="SUPFAM" id="SSF46894">
    <property type="entry name" value="C-terminal effector domain of the bipartite response regulators"/>
    <property type="match status" value="1"/>
</dbReference>
<evidence type="ECO:0000313" key="8">
    <source>
        <dbReference type="EMBL" id="GAA0227023.1"/>
    </source>
</evidence>
<feature type="domain" description="Response regulatory" evidence="7">
    <location>
        <begin position="4"/>
        <end position="120"/>
    </location>
</feature>
<dbReference type="InterPro" id="IPR039420">
    <property type="entry name" value="WalR-like"/>
</dbReference>
<evidence type="ECO:0000313" key="9">
    <source>
        <dbReference type="Proteomes" id="UP001500967"/>
    </source>
</evidence>
<feature type="domain" description="HTH luxR-type" evidence="6">
    <location>
        <begin position="149"/>
        <end position="214"/>
    </location>
</feature>
<evidence type="ECO:0000256" key="2">
    <source>
        <dbReference type="ARBA" id="ARBA00023015"/>
    </source>
</evidence>
<dbReference type="PANTHER" id="PTHR43214:SF24">
    <property type="entry name" value="TRANSCRIPTIONAL REGULATORY PROTEIN NARL-RELATED"/>
    <property type="match status" value="1"/>
</dbReference>
<dbReference type="Pfam" id="PF00072">
    <property type="entry name" value="Response_reg"/>
    <property type="match status" value="1"/>
</dbReference>
<dbReference type="PRINTS" id="PR00038">
    <property type="entry name" value="HTHLUXR"/>
</dbReference>
<evidence type="ECO:0000256" key="5">
    <source>
        <dbReference type="PROSITE-ProRule" id="PRU00169"/>
    </source>
</evidence>
<dbReference type="InterPro" id="IPR000792">
    <property type="entry name" value="Tscrpt_reg_LuxR_C"/>
</dbReference>
<dbReference type="CDD" id="cd06170">
    <property type="entry name" value="LuxR_C_like"/>
    <property type="match status" value="1"/>
</dbReference>
<gene>
    <name evidence="8" type="ORF">GCM10009539_10550</name>
</gene>
<dbReference type="PROSITE" id="PS50043">
    <property type="entry name" value="HTH_LUXR_2"/>
    <property type="match status" value="1"/>
</dbReference>
<dbReference type="InterPro" id="IPR011006">
    <property type="entry name" value="CheY-like_superfamily"/>
</dbReference>
<keyword evidence="4" id="KW-0804">Transcription</keyword>
<comment type="caution">
    <text evidence="8">The sequence shown here is derived from an EMBL/GenBank/DDBJ whole genome shotgun (WGS) entry which is preliminary data.</text>
</comment>
<dbReference type="PROSITE" id="PS50110">
    <property type="entry name" value="RESPONSE_REGULATORY"/>
    <property type="match status" value="1"/>
</dbReference>
<feature type="modified residue" description="4-aspartylphosphate" evidence="5">
    <location>
        <position position="55"/>
    </location>
</feature>
<dbReference type="Pfam" id="PF00196">
    <property type="entry name" value="GerE"/>
    <property type="match status" value="1"/>
</dbReference>
<name>A0ABN0TQ63_9ACTN</name>
<evidence type="ECO:0000256" key="3">
    <source>
        <dbReference type="ARBA" id="ARBA00023125"/>
    </source>
</evidence>
<evidence type="ECO:0000259" key="7">
    <source>
        <dbReference type="PROSITE" id="PS50110"/>
    </source>
</evidence>
<organism evidence="8 9">
    <name type="scientific">Cryptosporangium japonicum</name>
    <dbReference type="NCBI Taxonomy" id="80872"/>
    <lineage>
        <taxon>Bacteria</taxon>
        <taxon>Bacillati</taxon>
        <taxon>Actinomycetota</taxon>
        <taxon>Actinomycetes</taxon>
        <taxon>Cryptosporangiales</taxon>
        <taxon>Cryptosporangiaceae</taxon>
        <taxon>Cryptosporangium</taxon>
    </lineage>
</organism>
<dbReference type="SUPFAM" id="SSF52172">
    <property type="entry name" value="CheY-like"/>
    <property type="match status" value="1"/>
</dbReference>
<reference evidence="8 9" key="1">
    <citation type="journal article" date="2019" name="Int. J. Syst. Evol. Microbiol.">
        <title>The Global Catalogue of Microorganisms (GCM) 10K type strain sequencing project: providing services to taxonomists for standard genome sequencing and annotation.</title>
        <authorList>
            <consortium name="The Broad Institute Genomics Platform"/>
            <consortium name="The Broad Institute Genome Sequencing Center for Infectious Disease"/>
            <person name="Wu L."/>
            <person name="Ma J."/>
        </authorList>
    </citation>
    <scope>NUCLEOTIDE SEQUENCE [LARGE SCALE GENOMIC DNA]</scope>
    <source>
        <strain evidence="8 9">JCM 10425</strain>
    </source>
</reference>
<dbReference type="SMART" id="SM00448">
    <property type="entry name" value="REC"/>
    <property type="match status" value="1"/>
</dbReference>
<evidence type="ECO:0000259" key="6">
    <source>
        <dbReference type="PROSITE" id="PS50043"/>
    </source>
</evidence>
<keyword evidence="2" id="KW-0805">Transcription regulation</keyword>
<dbReference type="InterPro" id="IPR058245">
    <property type="entry name" value="NreC/VraR/RcsB-like_REC"/>
</dbReference>
<protein>
    <submittedName>
        <fullName evidence="8">Response regulator transcription factor</fullName>
    </submittedName>
</protein>
<dbReference type="PANTHER" id="PTHR43214">
    <property type="entry name" value="TWO-COMPONENT RESPONSE REGULATOR"/>
    <property type="match status" value="1"/>
</dbReference>
<dbReference type="CDD" id="cd17535">
    <property type="entry name" value="REC_NarL-like"/>
    <property type="match status" value="1"/>
</dbReference>
<dbReference type="Gene3D" id="3.40.50.2300">
    <property type="match status" value="1"/>
</dbReference>